<sequence>MVKALHRLSGAAYGTHFADQIAIVSVPLIAALAFGASSQTIGVLVACQSMAHLLGSIPFGILVDQKDLRTLAALSAMTSFTGFAGAVFATLFGSVVWFGVAITVAGFGVVLFGLTVLSILPRAVAAGTLARANAAVEIPRALCSFAVPLVVGLVVSEVPAWVIFAAACFGSLCAFGLSITLPRFDVIPKQQGSVLSRIFEGGRYAVRHRLLLPISLCAIFWNLAFAALLVALVPVIRDIYGFAPGAFGFALSAFGLAAVFGSWLAGRVLDRIAPSVILLFGPGSSVLAAIGLTMIGPETSEIWLYACFLLLGFGPSMWLIAQNSVRQIVTPPAMLGRVNAVIQTAIYGVRPLGALAGGMVTGGFGAKAGLFVVVAAFAASFLVSVFSGLRSVKSYRSLQAQ</sequence>
<reference evidence="8 9" key="1">
    <citation type="submission" date="2018-03" db="EMBL/GenBank/DDBJ databases">
        <authorList>
            <person name="Keele B.F."/>
        </authorList>
    </citation>
    <scope>NUCLEOTIDE SEQUENCE [LARGE SCALE GENOMIC DNA]</scope>
    <source>
        <strain evidence="8 9">CECT 8599</strain>
    </source>
</reference>
<accession>A0A2R8BBY7</accession>
<dbReference type="SUPFAM" id="SSF103473">
    <property type="entry name" value="MFS general substrate transporter"/>
    <property type="match status" value="1"/>
</dbReference>
<dbReference type="PANTHER" id="PTHR23513:SF6">
    <property type="entry name" value="MAJOR FACILITATOR SUPERFAMILY ASSOCIATED DOMAIN-CONTAINING PROTEIN"/>
    <property type="match status" value="1"/>
</dbReference>
<dbReference type="AlphaFoldDB" id="A0A2R8BBY7"/>
<dbReference type="InterPro" id="IPR036259">
    <property type="entry name" value="MFS_trans_sf"/>
</dbReference>
<dbReference type="Pfam" id="PF07690">
    <property type="entry name" value="MFS_1"/>
    <property type="match status" value="1"/>
</dbReference>
<dbReference type="RefSeq" id="WP_108827750.1">
    <property type="nucleotide sequence ID" value="NZ_OMOR01000001.1"/>
</dbReference>
<keyword evidence="3 6" id="KW-0812">Transmembrane</keyword>
<keyword evidence="4 6" id="KW-1133">Transmembrane helix</keyword>
<proteinExistence type="predicted"/>
<dbReference type="InterPro" id="IPR011701">
    <property type="entry name" value="MFS"/>
</dbReference>
<dbReference type="Proteomes" id="UP000244880">
    <property type="component" value="Unassembled WGS sequence"/>
</dbReference>
<evidence type="ECO:0000256" key="5">
    <source>
        <dbReference type="ARBA" id="ARBA00023136"/>
    </source>
</evidence>
<dbReference type="PANTHER" id="PTHR23513">
    <property type="entry name" value="INTEGRAL MEMBRANE EFFLUX PROTEIN-RELATED"/>
    <property type="match status" value="1"/>
</dbReference>
<organism evidence="8 9">
    <name type="scientific">Ascidiaceihabitans donghaensis</name>
    <dbReference type="NCBI Taxonomy" id="1510460"/>
    <lineage>
        <taxon>Bacteria</taxon>
        <taxon>Pseudomonadati</taxon>
        <taxon>Pseudomonadota</taxon>
        <taxon>Alphaproteobacteria</taxon>
        <taxon>Rhodobacterales</taxon>
        <taxon>Paracoccaceae</taxon>
        <taxon>Ascidiaceihabitans</taxon>
    </lineage>
</organism>
<evidence type="ECO:0000256" key="1">
    <source>
        <dbReference type="ARBA" id="ARBA00004651"/>
    </source>
</evidence>
<evidence type="ECO:0000256" key="6">
    <source>
        <dbReference type="SAM" id="Phobius"/>
    </source>
</evidence>
<feature type="transmembrane region" description="Helical" evidence="6">
    <location>
        <begin position="368"/>
        <end position="389"/>
    </location>
</feature>
<evidence type="ECO:0000256" key="2">
    <source>
        <dbReference type="ARBA" id="ARBA00022475"/>
    </source>
</evidence>
<keyword evidence="2" id="KW-1003">Cell membrane</keyword>
<dbReference type="EMBL" id="OMOR01000001">
    <property type="protein sequence ID" value="SPH20552.1"/>
    <property type="molecule type" value="Genomic_DNA"/>
</dbReference>
<keyword evidence="9" id="KW-1185">Reference proteome</keyword>
<evidence type="ECO:0000313" key="8">
    <source>
        <dbReference type="EMBL" id="SPH20552.1"/>
    </source>
</evidence>
<protein>
    <submittedName>
        <fullName evidence="8">Enterobactin exporter EntS</fullName>
    </submittedName>
</protein>
<feature type="transmembrane region" description="Helical" evidence="6">
    <location>
        <begin position="70"/>
        <end position="89"/>
    </location>
</feature>
<dbReference type="GO" id="GO:0022857">
    <property type="term" value="F:transmembrane transporter activity"/>
    <property type="evidence" value="ECO:0007669"/>
    <property type="project" value="InterPro"/>
</dbReference>
<feature type="transmembrane region" description="Helical" evidence="6">
    <location>
        <begin position="161"/>
        <end position="181"/>
    </location>
</feature>
<dbReference type="InterPro" id="IPR020846">
    <property type="entry name" value="MFS_dom"/>
</dbReference>
<feature type="transmembrane region" description="Helical" evidence="6">
    <location>
        <begin position="41"/>
        <end position="63"/>
    </location>
</feature>
<name>A0A2R8BBY7_9RHOB</name>
<dbReference type="CDD" id="cd06173">
    <property type="entry name" value="MFS_MefA_like"/>
    <property type="match status" value="1"/>
</dbReference>
<keyword evidence="5 6" id="KW-0472">Membrane</keyword>
<feature type="transmembrane region" description="Helical" evidence="6">
    <location>
        <begin position="12"/>
        <end position="35"/>
    </location>
</feature>
<evidence type="ECO:0000259" key="7">
    <source>
        <dbReference type="PROSITE" id="PS50850"/>
    </source>
</evidence>
<evidence type="ECO:0000256" key="3">
    <source>
        <dbReference type="ARBA" id="ARBA00022692"/>
    </source>
</evidence>
<dbReference type="GO" id="GO:0005886">
    <property type="term" value="C:plasma membrane"/>
    <property type="evidence" value="ECO:0007669"/>
    <property type="project" value="UniProtKB-SubCell"/>
</dbReference>
<feature type="transmembrane region" description="Helical" evidence="6">
    <location>
        <begin position="95"/>
        <end position="120"/>
    </location>
</feature>
<feature type="transmembrane region" description="Helical" evidence="6">
    <location>
        <begin position="210"/>
        <end position="233"/>
    </location>
</feature>
<feature type="domain" description="Major facilitator superfamily (MFS) profile" evidence="7">
    <location>
        <begin position="210"/>
        <end position="401"/>
    </location>
</feature>
<evidence type="ECO:0000313" key="9">
    <source>
        <dbReference type="Proteomes" id="UP000244880"/>
    </source>
</evidence>
<feature type="transmembrane region" description="Helical" evidence="6">
    <location>
        <begin position="132"/>
        <end position="155"/>
    </location>
</feature>
<dbReference type="Gene3D" id="1.20.1250.20">
    <property type="entry name" value="MFS general substrate transporter like domains"/>
    <property type="match status" value="1"/>
</dbReference>
<dbReference type="OrthoDB" id="145388at2"/>
<comment type="subcellular location">
    <subcellularLocation>
        <location evidence="1">Cell membrane</location>
        <topology evidence="1">Multi-pass membrane protein</topology>
    </subcellularLocation>
</comment>
<feature type="transmembrane region" description="Helical" evidence="6">
    <location>
        <begin position="276"/>
        <end position="296"/>
    </location>
</feature>
<feature type="transmembrane region" description="Helical" evidence="6">
    <location>
        <begin position="302"/>
        <end position="321"/>
    </location>
</feature>
<feature type="transmembrane region" description="Helical" evidence="6">
    <location>
        <begin position="239"/>
        <end position="264"/>
    </location>
</feature>
<dbReference type="PROSITE" id="PS50850">
    <property type="entry name" value="MFS"/>
    <property type="match status" value="1"/>
</dbReference>
<gene>
    <name evidence="8" type="primary">entS</name>
    <name evidence="8" type="ORF">ASD8599_01289</name>
</gene>
<evidence type="ECO:0000256" key="4">
    <source>
        <dbReference type="ARBA" id="ARBA00022989"/>
    </source>
</evidence>